<evidence type="ECO:0000256" key="3">
    <source>
        <dbReference type="ARBA" id="ARBA00010712"/>
    </source>
</evidence>
<comment type="function">
    <text evidence="1 9">Catalyzes the acetylation of L-2,4-diaminobutyrate (DABA) to gamma-N-acetyl-alpha,gamma-diaminobutyric acid (ADABA) with acetyl coenzyme A.</text>
</comment>
<dbReference type="GO" id="GO:0033816">
    <property type="term" value="F:diaminobutyrate acetyltransferase activity"/>
    <property type="evidence" value="ECO:0007669"/>
    <property type="project" value="UniProtKB-EC"/>
</dbReference>
<dbReference type="InterPro" id="IPR000182">
    <property type="entry name" value="GNAT_dom"/>
</dbReference>
<reference evidence="11 12" key="1">
    <citation type="submission" date="2021-01" db="EMBL/GenBank/DDBJ databases">
        <title>WGS of actinomycetes isolated from Thailand.</title>
        <authorList>
            <person name="Thawai C."/>
        </authorList>
    </citation>
    <scope>NUCLEOTIDE SEQUENCE [LARGE SCALE GENOMIC DNA]</scope>
    <source>
        <strain evidence="11 12">LPG 2</strain>
    </source>
</reference>
<evidence type="ECO:0000256" key="7">
    <source>
        <dbReference type="ARBA" id="ARBA00023315"/>
    </source>
</evidence>
<evidence type="ECO:0000313" key="11">
    <source>
        <dbReference type="EMBL" id="MBL1074987.1"/>
    </source>
</evidence>
<comment type="caution">
    <text evidence="11">The sequence shown here is derived from an EMBL/GenBank/DDBJ whole genome shotgun (WGS) entry which is preliminary data.</text>
</comment>
<dbReference type="CDD" id="cd04301">
    <property type="entry name" value="NAT_SF"/>
    <property type="match status" value="1"/>
</dbReference>
<organism evidence="11 12">
    <name type="scientific">Nocardia acididurans</name>
    <dbReference type="NCBI Taxonomy" id="2802282"/>
    <lineage>
        <taxon>Bacteria</taxon>
        <taxon>Bacillati</taxon>
        <taxon>Actinomycetota</taxon>
        <taxon>Actinomycetes</taxon>
        <taxon>Mycobacteriales</taxon>
        <taxon>Nocardiaceae</taxon>
        <taxon>Nocardia</taxon>
    </lineage>
</organism>
<evidence type="ECO:0000256" key="6">
    <source>
        <dbReference type="ARBA" id="ARBA00022679"/>
    </source>
</evidence>
<gene>
    <name evidence="9 11" type="primary">ectA</name>
    <name evidence="11" type="ORF">JK358_11340</name>
</gene>
<comment type="pathway">
    <text evidence="2 9">Amine and polyamine biosynthesis; ectoine biosynthesis; L-ectoine from L-aspartate 4-semialdehyde: step 2/3.</text>
</comment>
<keyword evidence="12" id="KW-1185">Reference proteome</keyword>
<keyword evidence="7 9" id="KW-0012">Acyltransferase</keyword>
<keyword evidence="6 9" id="KW-0808">Transferase</keyword>
<proteinExistence type="inferred from homology"/>
<comment type="catalytic activity">
    <reaction evidence="8 9">
        <text>L-2,4-diaminobutanoate + acetyl-CoA = (2S)-4-acetamido-2-aminobutanoate + CoA + H(+)</text>
        <dbReference type="Rhea" id="RHEA:16901"/>
        <dbReference type="ChEBI" id="CHEBI:15378"/>
        <dbReference type="ChEBI" id="CHEBI:57287"/>
        <dbReference type="ChEBI" id="CHEBI:57288"/>
        <dbReference type="ChEBI" id="CHEBI:58761"/>
        <dbReference type="ChEBI" id="CHEBI:58929"/>
        <dbReference type="EC" id="2.3.1.178"/>
    </reaction>
</comment>
<accession>A0ABS1M2U5</accession>
<evidence type="ECO:0000259" key="10">
    <source>
        <dbReference type="PROSITE" id="PS51186"/>
    </source>
</evidence>
<evidence type="ECO:0000256" key="4">
    <source>
        <dbReference type="ARBA" id="ARBA00012355"/>
    </source>
</evidence>
<dbReference type="NCBIfam" id="TIGR02406">
    <property type="entry name" value="ectoine_EctA"/>
    <property type="match status" value="1"/>
</dbReference>
<evidence type="ECO:0000313" key="12">
    <source>
        <dbReference type="Proteomes" id="UP000602198"/>
    </source>
</evidence>
<sequence>MKTQFSQLPVATEPILPGPPQATATVDSLTVIRSPRVADGADIWHIAADSGVLDTNSSYAYLMWCRDFTATSVVAEIGRTVAGFVIGYRRPEAPDTLFVWQVAVDHPYRGLGLGVTMLDRLWDGLARQGVSKLETTISPDNKASIAMFSALARRRDCLLTDWPLFDRPDFPDSHEPERLYRITPKPTEE</sequence>
<dbReference type="EC" id="2.3.1.178" evidence="4 9"/>
<evidence type="ECO:0000256" key="8">
    <source>
        <dbReference type="ARBA" id="ARBA00048924"/>
    </source>
</evidence>
<evidence type="ECO:0000256" key="2">
    <source>
        <dbReference type="ARBA" id="ARBA00004978"/>
    </source>
</evidence>
<dbReference type="Pfam" id="PF00583">
    <property type="entry name" value="Acetyltransf_1"/>
    <property type="match status" value="1"/>
</dbReference>
<dbReference type="Proteomes" id="UP000602198">
    <property type="component" value="Unassembled WGS sequence"/>
</dbReference>
<feature type="domain" description="N-acetyltransferase" evidence="10">
    <location>
        <begin position="30"/>
        <end position="177"/>
    </location>
</feature>
<dbReference type="PROSITE" id="PS51186">
    <property type="entry name" value="GNAT"/>
    <property type="match status" value="1"/>
</dbReference>
<dbReference type="SUPFAM" id="SSF55729">
    <property type="entry name" value="Acyl-CoA N-acyltransferases (Nat)"/>
    <property type="match status" value="1"/>
</dbReference>
<dbReference type="EMBL" id="JAERRJ010000004">
    <property type="protein sequence ID" value="MBL1074987.1"/>
    <property type="molecule type" value="Genomic_DNA"/>
</dbReference>
<evidence type="ECO:0000256" key="9">
    <source>
        <dbReference type="RuleBase" id="RU365045"/>
    </source>
</evidence>
<comment type="similarity">
    <text evidence="3 9">Belongs to the acetyltransferase family. EctA subfamily.</text>
</comment>
<name>A0ABS1M2U5_9NOCA</name>
<protein>
    <recommendedName>
        <fullName evidence="5 9">L-2,4-diaminobutyric acid acetyltransferase</fullName>
        <shortName evidence="9">DABA acetyltransferase</shortName>
        <ecNumber evidence="4 9">2.3.1.178</ecNumber>
    </recommendedName>
</protein>
<dbReference type="InterPro" id="IPR016181">
    <property type="entry name" value="Acyl_CoA_acyltransferase"/>
</dbReference>
<evidence type="ECO:0000256" key="1">
    <source>
        <dbReference type="ARBA" id="ARBA00003741"/>
    </source>
</evidence>
<dbReference type="InterPro" id="IPR012772">
    <property type="entry name" value="Ectoine_EctA"/>
</dbReference>
<evidence type="ECO:0000256" key="5">
    <source>
        <dbReference type="ARBA" id="ARBA00017935"/>
    </source>
</evidence>
<dbReference type="Gene3D" id="3.40.630.30">
    <property type="match status" value="1"/>
</dbReference>